<dbReference type="EMBL" id="JASJND010000001">
    <property type="protein sequence ID" value="MDJ1113254.1"/>
    <property type="molecule type" value="Genomic_DNA"/>
</dbReference>
<protein>
    <recommendedName>
        <fullName evidence="2">SGNH hydrolase-type esterase domain-containing protein</fullName>
    </recommendedName>
</protein>
<comment type="caution">
    <text evidence="3">The sequence shown here is derived from an EMBL/GenBank/DDBJ whole genome shotgun (WGS) entry which is preliminary data.</text>
</comment>
<name>A0ABT6ZAS5_9MICO</name>
<keyword evidence="4" id="KW-1185">Reference proteome</keyword>
<evidence type="ECO:0000256" key="1">
    <source>
        <dbReference type="SAM" id="MobiDB-lite"/>
    </source>
</evidence>
<dbReference type="Pfam" id="PF13472">
    <property type="entry name" value="Lipase_GDSL_2"/>
    <property type="match status" value="1"/>
</dbReference>
<accession>A0ABT6ZAS5</accession>
<evidence type="ECO:0000259" key="2">
    <source>
        <dbReference type="Pfam" id="PF13472"/>
    </source>
</evidence>
<organism evidence="3 4">
    <name type="scientific">Microbacterium dauci</name>
    <dbReference type="NCBI Taxonomy" id="3048008"/>
    <lineage>
        <taxon>Bacteria</taxon>
        <taxon>Bacillati</taxon>
        <taxon>Actinomycetota</taxon>
        <taxon>Actinomycetes</taxon>
        <taxon>Micrococcales</taxon>
        <taxon>Microbacteriaceae</taxon>
        <taxon>Microbacterium</taxon>
    </lineage>
</organism>
<evidence type="ECO:0000313" key="4">
    <source>
        <dbReference type="Proteomes" id="UP001321481"/>
    </source>
</evidence>
<dbReference type="RefSeq" id="WP_283714545.1">
    <property type="nucleotide sequence ID" value="NZ_JASJND010000001.1"/>
</dbReference>
<reference evidence="3 4" key="1">
    <citation type="submission" date="2023-05" db="EMBL/GenBank/DDBJ databases">
        <title>Microbacterium dauci sp.nov., Isolated from Carrot Rhizosphere Soil.</title>
        <authorList>
            <person name="Xiao Z."/>
            <person name="Zheng J."/>
        </authorList>
    </citation>
    <scope>NUCLEOTIDE SEQUENCE [LARGE SCALE GENOMIC DNA]</scope>
    <source>
        <strain evidence="3 4">LX3-4</strain>
    </source>
</reference>
<dbReference type="SUPFAM" id="SSF52266">
    <property type="entry name" value="SGNH hydrolase"/>
    <property type="match status" value="1"/>
</dbReference>
<feature type="domain" description="SGNH hydrolase-type esterase" evidence="2">
    <location>
        <begin position="309"/>
        <end position="474"/>
    </location>
</feature>
<dbReference type="InterPro" id="IPR036514">
    <property type="entry name" value="SGNH_hydro_sf"/>
</dbReference>
<proteinExistence type="predicted"/>
<feature type="region of interest" description="Disordered" evidence="1">
    <location>
        <begin position="1"/>
        <end position="23"/>
    </location>
</feature>
<evidence type="ECO:0000313" key="3">
    <source>
        <dbReference type="EMBL" id="MDJ1113254.1"/>
    </source>
</evidence>
<dbReference type="InterPro" id="IPR013830">
    <property type="entry name" value="SGNH_hydro"/>
</dbReference>
<dbReference type="Gene3D" id="3.40.50.1110">
    <property type="entry name" value="SGNH hydrolase"/>
    <property type="match status" value="1"/>
</dbReference>
<gene>
    <name evidence="3" type="ORF">QNI14_02170</name>
</gene>
<sequence length="488" mass="50557">MSDPTPVSGGVPLLDPDTRRFPDKYTPQAVLDAVGTVEQAVTDVNTAKGEAEQARTEAVEAAASVAPGEPGGTAQLDEDGKLSESQTPAHLTPPALEATTEQIVDERVPGQVAAVIADDPTVAQAAADLAQSDAGLVRSEWIEADAVEFAVEDDPETPIVSFSTLDLSTGWRWAFAYRDGEVAFGQRADGSFYPDLGEAPAETLASQVVGDSVAENWGAYAAGLSAATARTVSFEGIGGQRSPAIAARQGGVPAYVTVTGNSIPASGTVVVTSITEPDGTALNPLLTVNDSTRTRTVVIGGALCTLTGVTVSGSTTYTLAQQNGTGAIPCAPGTPMVPRDRPSRALTILLGPRNDLGPSSADAFRQPLEKILARYSKMIDRAKRDGGKVILLPVVPRADATADGKANLVILNNALRDLAPQDWADWNAWLQSDAAFTAAGVTKTSQDIADIDNALTPTSFTGDGLHPNAAGYAAANRFIELVRTARGI</sequence>
<dbReference type="Proteomes" id="UP001321481">
    <property type="component" value="Unassembled WGS sequence"/>
</dbReference>
<feature type="region of interest" description="Disordered" evidence="1">
    <location>
        <begin position="61"/>
        <end position="90"/>
    </location>
</feature>